<protein>
    <recommendedName>
        <fullName evidence="5">FAD-binding PCMH-type domain-containing protein</fullName>
    </recommendedName>
</protein>
<dbReference type="Proteomes" id="UP000326799">
    <property type="component" value="Unassembled WGS sequence"/>
</dbReference>
<evidence type="ECO:0000256" key="1">
    <source>
        <dbReference type="ARBA" id="ARBA00005466"/>
    </source>
</evidence>
<sequence length="488" mass="54081">MYNESSAYQARDALAALYPALVIDPSSRAYTESQHSFWSACQRQNTPVCFFQPENSEQVQRAMVEVVRAKCPFVIKGGGHSANPLGSSIRGGVQFDLVKLNHVEIAADKQTVRVGPGVRWGDLFLVLEKAGVIAVGGRDYGVGVPGFVFGGGISYYSNLHGWGIDNLVSVDIVLATGETVTVNSSDHLDLFKAIRGGGAHNFGIVTSLTLKLYPFQGMWGGMNVVSEEHFDAVFAAYDVYTKDLFRNGKAHIIMDFFRQDGEMVVAQFMGYPEPLSDPPIFENLRRIPSALNTLRLADNSDLASEMAQVTDSTGKRNSYWTLAMEYDINLLRSAFELWARKTKPLANRFRFAFDVNHITPAMRNKAAREGRHNVYGLEGPDEPLTNILLTAVWEQERDDAQVQCILRDLGEALEALAQSRGKHRLFKYMNYANHEQDVISGFGSKSKAFLLAVSAKYDPESVFQKLQTGGFKLDASGRPFGSPHQEKL</sequence>
<dbReference type="InterPro" id="IPR016169">
    <property type="entry name" value="FAD-bd_PCMH_sub2"/>
</dbReference>
<dbReference type="SUPFAM" id="SSF56176">
    <property type="entry name" value="FAD-binding/transporter-associated domain-like"/>
    <property type="match status" value="1"/>
</dbReference>
<evidence type="ECO:0000256" key="3">
    <source>
        <dbReference type="ARBA" id="ARBA00022827"/>
    </source>
</evidence>
<proteinExistence type="inferred from homology"/>
<dbReference type="PANTHER" id="PTHR42973:SF34">
    <property type="entry name" value="FAD BINDING DOMAIN PROTEIN (AFU_ORTHOLOGUE AFUA_3G02770)"/>
    <property type="match status" value="1"/>
</dbReference>
<keyword evidence="7" id="KW-1185">Reference proteome</keyword>
<dbReference type="GO" id="GO:0071949">
    <property type="term" value="F:FAD binding"/>
    <property type="evidence" value="ECO:0007669"/>
    <property type="project" value="InterPro"/>
</dbReference>
<dbReference type="EMBL" id="ML733459">
    <property type="protein sequence ID" value="KAB8217744.1"/>
    <property type="molecule type" value="Genomic_DNA"/>
</dbReference>
<gene>
    <name evidence="6" type="ORF">BDV33DRAFT_176750</name>
</gene>
<evidence type="ECO:0000256" key="4">
    <source>
        <dbReference type="ARBA" id="ARBA00023002"/>
    </source>
</evidence>
<organism evidence="6 7">
    <name type="scientific">Aspergillus novoparasiticus</name>
    <dbReference type="NCBI Taxonomy" id="986946"/>
    <lineage>
        <taxon>Eukaryota</taxon>
        <taxon>Fungi</taxon>
        <taxon>Dikarya</taxon>
        <taxon>Ascomycota</taxon>
        <taxon>Pezizomycotina</taxon>
        <taxon>Eurotiomycetes</taxon>
        <taxon>Eurotiomycetidae</taxon>
        <taxon>Eurotiales</taxon>
        <taxon>Aspergillaceae</taxon>
        <taxon>Aspergillus</taxon>
        <taxon>Aspergillus subgen. Circumdati</taxon>
    </lineage>
</organism>
<dbReference type="AlphaFoldDB" id="A0A5N6ELT5"/>
<dbReference type="Pfam" id="PF01565">
    <property type="entry name" value="FAD_binding_4"/>
    <property type="match status" value="1"/>
</dbReference>
<dbReference type="InterPro" id="IPR006094">
    <property type="entry name" value="Oxid_FAD_bind_N"/>
</dbReference>
<dbReference type="Gene3D" id="3.30.465.10">
    <property type="match status" value="1"/>
</dbReference>
<comment type="similarity">
    <text evidence="1">Belongs to the oxygen-dependent FAD-linked oxidoreductase family.</text>
</comment>
<dbReference type="PANTHER" id="PTHR42973">
    <property type="entry name" value="BINDING OXIDOREDUCTASE, PUTATIVE (AFU_ORTHOLOGUE AFUA_1G17690)-RELATED"/>
    <property type="match status" value="1"/>
</dbReference>
<reference evidence="6 7" key="1">
    <citation type="submission" date="2019-04" db="EMBL/GenBank/DDBJ databases">
        <title>Fungal friends and foes A comparative genomics study of 23 Aspergillus species from section Flavi.</title>
        <authorList>
            <consortium name="DOE Joint Genome Institute"/>
            <person name="Kjaerbolling I."/>
            <person name="Vesth T.C."/>
            <person name="Frisvad J.C."/>
            <person name="Nybo J.L."/>
            <person name="Theobald S."/>
            <person name="Kildgaard S."/>
            <person name="Petersen T.I."/>
            <person name="Kuo A."/>
            <person name="Sato A."/>
            <person name="Lyhne E.K."/>
            <person name="Kogle M.E."/>
            <person name="Wiebenga A."/>
            <person name="Kun R.S."/>
            <person name="Lubbers R.J."/>
            <person name="Makela M.R."/>
            <person name="Barry K."/>
            <person name="Chovatia M."/>
            <person name="Clum A."/>
            <person name="Daum C."/>
            <person name="Haridas S."/>
            <person name="He G."/>
            <person name="LaButti K."/>
            <person name="Lipzen A."/>
            <person name="Mondo S."/>
            <person name="Pangilinan J."/>
            <person name="Riley R."/>
            <person name="Salamov A."/>
            <person name="Simmons B.A."/>
            <person name="Magnuson J.K."/>
            <person name="Henrissat B."/>
            <person name="Mortensen U.H."/>
            <person name="Larsen T.O."/>
            <person name="De vries R.P."/>
            <person name="Grigoriev I.V."/>
            <person name="Machida M."/>
            <person name="Baker S.E."/>
            <person name="Andersen M.R."/>
        </authorList>
    </citation>
    <scope>NUCLEOTIDE SEQUENCE [LARGE SCALE GENOMIC DNA]</scope>
    <source>
        <strain evidence="6 7">CBS 126849</strain>
    </source>
</reference>
<evidence type="ECO:0000313" key="7">
    <source>
        <dbReference type="Proteomes" id="UP000326799"/>
    </source>
</evidence>
<evidence type="ECO:0000259" key="5">
    <source>
        <dbReference type="PROSITE" id="PS51387"/>
    </source>
</evidence>
<name>A0A5N6ELT5_9EURO</name>
<keyword evidence="2" id="KW-0285">Flavoprotein</keyword>
<dbReference type="GO" id="GO:0016491">
    <property type="term" value="F:oxidoreductase activity"/>
    <property type="evidence" value="ECO:0007669"/>
    <property type="project" value="UniProtKB-KW"/>
</dbReference>
<accession>A0A5N6ELT5</accession>
<keyword evidence="3" id="KW-0274">FAD</keyword>
<keyword evidence="4" id="KW-0560">Oxidoreductase</keyword>
<feature type="domain" description="FAD-binding PCMH-type" evidence="5">
    <location>
        <begin position="43"/>
        <end position="215"/>
    </location>
</feature>
<dbReference type="InterPro" id="IPR016166">
    <property type="entry name" value="FAD-bd_PCMH"/>
</dbReference>
<dbReference type="InterPro" id="IPR050416">
    <property type="entry name" value="FAD-linked_Oxidoreductase"/>
</dbReference>
<evidence type="ECO:0000256" key="2">
    <source>
        <dbReference type="ARBA" id="ARBA00022630"/>
    </source>
</evidence>
<evidence type="ECO:0000313" key="6">
    <source>
        <dbReference type="EMBL" id="KAB8217744.1"/>
    </source>
</evidence>
<dbReference type="InterPro" id="IPR036318">
    <property type="entry name" value="FAD-bd_PCMH-like_sf"/>
</dbReference>
<dbReference type="PROSITE" id="PS51387">
    <property type="entry name" value="FAD_PCMH"/>
    <property type="match status" value="1"/>
</dbReference>